<evidence type="ECO:0000256" key="4">
    <source>
        <dbReference type="ARBA" id="ARBA00023186"/>
    </source>
</evidence>
<comment type="domain">
    <text evidence="5">The PRC barrel domain binds ribosomal protein uS19.</text>
</comment>
<dbReference type="PANTHER" id="PTHR33692:SF1">
    <property type="entry name" value="RIBOSOME MATURATION FACTOR RIMM"/>
    <property type="match status" value="1"/>
</dbReference>
<evidence type="ECO:0000313" key="8">
    <source>
        <dbReference type="EMBL" id="MET7016044.1"/>
    </source>
</evidence>
<dbReference type="SUPFAM" id="SSF50346">
    <property type="entry name" value="PRC-barrel domain"/>
    <property type="match status" value="1"/>
</dbReference>
<feature type="domain" description="Ribosome maturation factor RimM PRC barrel" evidence="7">
    <location>
        <begin position="102"/>
        <end position="168"/>
    </location>
</feature>
<dbReference type="InterPro" id="IPR056792">
    <property type="entry name" value="PRC_RimM"/>
</dbReference>
<organism evidence="8 9">
    <name type="scientific">Uliginosibacterium flavum</name>
    <dbReference type="NCBI Taxonomy" id="1396831"/>
    <lineage>
        <taxon>Bacteria</taxon>
        <taxon>Pseudomonadati</taxon>
        <taxon>Pseudomonadota</taxon>
        <taxon>Betaproteobacteria</taxon>
        <taxon>Rhodocyclales</taxon>
        <taxon>Zoogloeaceae</taxon>
        <taxon>Uliginosibacterium</taxon>
    </lineage>
</organism>
<evidence type="ECO:0000259" key="7">
    <source>
        <dbReference type="Pfam" id="PF24986"/>
    </source>
</evidence>
<protein>
    <recommendedName>
        <fullName evidence="5">Ribosome maturation factor RimM</fullName>
    </recommendedName>
</protein>
<feature type="domain" description="RimM N-terminal" evidence="6">
    <location>
        <begin position="3"/>
        <end position="90"/>
    </location>
</feature>
<evidence type="ECO:0000259" key="6">
    <source>
        <dbReference type="Pfam" id="PF01782"/>
    </source>
</evidence>
<keyword evidence="2 5" id="KW-0690">Ribosome biogenesis</keyword>
<dbReference type="SUPFAM" id="SSF50447">
    <property type="entry name" value="Translation proteins"/>
    <property type="match status" value="1"/>
</dbReference>
<dbReference type="Gene3D" id="2.40.30.60">
    <property type="entry name" value="RimM"/>
    <property type="match status" value="1"/>
</dbReference>
<dbReference type="NCBIfam" id="TIGR02273">
    <property type="entry name" value="16S_RimM"/>
    <property type="match status" value="1"/>
</dbReference>
<dbReference type="Pfam" id="PF01782">
    <property type="entry name" value="RimM"/>
    <property type="match status" value="1"/>
</dbReference>
<keyword evidence="9" id="KW-1185">Reference proteome</keyword>
<sequence>MIVMGRIVAPFGIHGWLKIQPIGDDPLSWRTMPQWWIGKSPESQRAEDWQALAPRGLRLHGKGVVAALESVGDRTAAEAVAGWFIAAPREALPKPGKDEYYWADLIGLRIVGSGGMALGVVSKLLETGAHAVLEIEDGETQRLIPFVAAFIRQVDLAAGEIQVEWEADW</sequence>
<dbReference type="Pfam" id="PF24986">
    <property type="entry name" value="PRC_RimM"/>
    <property type="match status" value="1"/>
</dbReference>
<dbReference type="Gene3D" id="2.30.30.240">
    <property type="entry name" value="PRC-barrel domain"/>
    <property type="match status" value="1"/>
</dbReference>
<accession>A0ABV2TQ29</accession>
<evidence type="ECO:0000313" key="9">
    <source>
        <dbReference type="Proteomes" id="UP001549691"/>
    </source>
</evidence>
<keyword evidence="3 5" id="KW-0698">rRNA processing</keyword>
<dbReference type="Proteomes" id="UP001549691">
    <property type="component" value="Unassembled WGS sequence"/>
</dbReference>
<comment type="function">
    <text evidence="5">An accessory protein needed during the final step in the assembly of 30S ribosomal subunit, possibly for assembly of the head region. Essential for efficient processing of 16S rRNA. May be needed both before and after RbfA during the maturation of 16S rRNA. It has affinity for free ribosomal 30S subunits but not for 70S ribosomes.</text>
</comment>
<keyword evidence="4 5" id="KW-0143">Chaperone</keyword>
<dbReference type="RefSeq" id="WP_354602504.1">
    <property type="nucleotide sequence ID" value="NZ_JBEWZI010000026.1"/>
</dbReference>
<evidence type="ECO:0000256" key="3">
    <source>
        <dbReference type="ARBA" id="ARBA00022552"/>
    </source>
</evidence>
<reference evidence="8 9" key="1">
    <citation type="submission" date="2024-07" db="EMBL/GenBank/DDBJ databases">
        <title>Uliginosibacterium flavum JJ3220;KACC:17644.</title>
        <authorList>
            <person name="Kim M.K."/>
        </authorList>
    </citation>
    <scope>NUCLEOTIDE SEQUENCE [LARGE SCALE GENOMIC DNA]</scope>
    <source>
        <strain evidence="8 9">KACC:17644</strain>
    </source>
</reference>
<proteinExistence type="inferred from homology"/>
<comment type="caution">
    <text evidence="8">The sequence shown here is derived from an EMBL/GenBank/DDBJ whole genome shotgun (WGS) entry which is preliminary data.</text>
</comment>
<dbReference type="HAMAP" id="MF_00014">
    <property type="entry name" value="Ribosome_mat_RimM"/>
    <property type="match status" value="1"/>
</dbReference>
<dbReference type="InterPro" id="IPR011033">
    <property type="entry name" value="PRC_barrel-like_sf"/>
</dbReference>
<gene>
    <name evidence="5 8" type="primary">rimM</name>
    <name evidence="8" type="ORF">ABXR19_17800</name>
</gene>
<comment type="subcellular location">
    <subcellularLocation>
        <location evidence="5">Cytoplasm</location>
    </subcellularLocation>
</comment>
<dbReference type="InterPro" id="IPR011961">
    <property type="entry name" value="RimM"/>
</dbReference>
<comment type="subunit">
    <text evidence="5">Binds ribosomal protein uS19.</text>
</comment>
<dbReference type="PANTHER" id="PTHR33692">
    <property type="entry name" value="RIBOSOME MATURATION FACTOR RIMM"/>
    <property type="match status" value="1"/>
</dbReference>
<name>A0ABV2TQ29_9RHOO</name>
<dbReference type="EMBL" id="JBEWZI010000026">
    <property type="protein sequence ID" value="MET7016044.1"/>
    <property type="molecule type" value="Genomic_DNA"/>
</dbReference>
<comment type="similarity">
    <text evidence="5">Belongs to the RimM family.</text>
</comment>
<dbReference type="InterPro" id="IPR002676">
    <property type="entry name" value="RimM_N"/>
</dbReference>
<dbReference type="InterPro" id="IPR036976">
    <property type="entry name" value="RimM_N_sf"/>
</dbReference>
<evidence type="ECO:0000256" key="5">
    <source>
        <dbReference type="HAMAP-Rule" id="MF_00014"/>
    </source>
</evidence>
<keyword evidence="1 5" id="KW-0963">Cytoplasm</keyword>
<dbReference type="InterPro" id="IPR009000">
    <property type="entry name" value="Transl_B-barrel_sf"/>
</dbReference>
<evidence type="ECO:0000256" key="1">
    <source>
        <dbReference type="ARBA" id="ARBA00022490"/>
    </source>
</evidence>
<evidence type="ECO:0000256" key="2">
    <source>
        <dbReference type="ARBA" id="ARBA00022517"/>
    </source>
</evidence>